<sequence length="215" mass="24289">MEKDDGDEVSSYRGKKSYLRWTESMDRLLLEVLKEQKIKGQKDDRNFSQEAYRAAVQAVNTEFKMDIDAKKVVNRLKTLKTQMGVAVDTLNKSGFSWNDITKRIEAEPQVWDGIEKMQTSNEVHLEGIDIFDNFAPSSTGYLAPTSSTQSMSKSSSKRGIKRKAAVIDLISEGITEIKDAMKDIALAISNTSRRVRSEDEVIQELMKMGFVAICF</sequence>
<evidence type="ECO:0000313" key="2">
    <source>
        <dbReference type="EMBL" id="KAJ7950934.1"/>
    </source>
</evidence>
<evidence type="ECO:0000259" key="1">
    <source>
        <dbReference type="Pfam" id="PF12776"/>
    </source>
</evidence>
<dbReference type="PANTHER" id="PTHR46929:SF3">
    <property type="entry name" value="MYB_SANT-LIKE DOMAIN-CONTAINING PROTEIN"/>
    <property type="match status" value="1"/>
</dbReference>
<dbReference type="EMBL" id="JARAOO010000011">
    <property type="protein sequence ID" value="KAJ7950934.1"/>
    <property type="molecule type" value="Genomic_DNA"/>
</dbReference>
<proteinExistence type="predicted"/>
<organism evidence="2 3">
    <name type="scientific">Quillaja saponaria</name>
    <name type="common">Soap bark tree</name>
    <dbReference type="NCBI Taxonomy" id="32244"/>
    <lineage>
        <taxon>Eukaryota</taxon>
        <taxon>Viridiplantae</taxon>
        <taxon>Streptophyta</taxon>
        <taxon>Embryophyta</taxon>
        <taxon>Tracheophyta</taxon>
        <taxon>Spermatophyta</taxon>
        <taxon>Magnoliopsida</taxon>
        <taxon>eudicotyledons</taxon>
        <taxon>Gunneridae</taxon>
        <taxon>Pentapetalae</taxon>
        <taxon>rosids</taxon>
        <taxon>fabids</taxon>
        <taxon>Fabales</taxon>
        <taxon>Quillajaceae</taxon>
        <taxon>Quillaja</taxon>
    </lineage>
</organism>
<feature type="domain" description="Myb/SANT-like" evidence="1">
    <location>
        <begin position="20"/>
        <end position="112"/>
    </location>
</feature>
<dbReference type="PANTHER" id="PTHR46929">
    <property type="entry name" value="EXPRESSED PROTEIN"/>
    <property type="match status" value="1"/>
</dbReference>
<gene>
    <name evidence="2" type="ORF">O6P43_027053</name>
</gene>
<comment type="caution">
    <text evidence="2">The sequence shown here is derived from an EMBL/GenBank/DDBJ whole genome shotgun (WGS) entry which is preliminary data.</text>
</comment>
<dbReference type="Pfam" id="PF12776">
    <property type="entry name" value="Myb_DNA-bind_3"/>
    <property type="match status" value="1"/>
</dbReference>
<protein>
    <submittedName>
        <fullName evidence="2">L10-interacting MYB domain-containing protein-like</fullName>
    </submittedName>
</protein>
<evidence type="ECO:0000313" key="3">
    <source>
        <dbReference type="Proteomes" id="UP001163823"/>
    </source>
</evidence>
<accession>A0AAD7L3K5</accession>
<name>A0AAD7L3K5_QUISA</name>
<reference evidence="2" key="1">
    <citation type="journal article" date="2023" name="Science">
        <title>Elucidation of the pathway for biosynthesis of saponin adjuvants from the soapbark tree.</title>
        <authorList>
            <person name="Reed J."/>
            <person name="Orme A."/>
            <person name="El-Demerdash A."/>
            <person name="Owen C."/>
            <person name="Martin L.B.B."/>
            <person name="Misra R.C."/>
            <person name="Kikuchi S."/>
            <person name="Rejzek M."/>
            <person name="Martin A.C."/>
            <person name="Harkess A."/>
            <person name="Leebens-Mack J."/>
            <person name="Louveau T."/>
            <person name="Stephenson M.J."/>
            <person name="Osbourn A."/>
        </authorList>
    </citation>
    <scope>NUCLEOTIDE SEQUENCE</scope>
    <source>
        <strain evidence="2">S10</strain>
    </source>
</reference>
<dbReference type="AlphaFoldDB" id="A0AAD7L3K5"/>
<keyword evidence="3" id="KW-1185">Reference proteome</keyword>
<dbReference type="KEGG" id="qsa:O6P43_027053"/>
<dbReference type="Proteomes" id="UP001163823">
    <property type="component" value="Chromosome 11"/>
</dbReference>
<dbReference type="InterPro" id="IPR024752">
    <property type="entry name" value="Myb/SANT-like_dom"/>
</dbReference>